<comment type="caution">
    <text evidence="1">The sequence shown here is derived from an EMBL/GenBank/DDBJ whole genome shotgun (WGS) entry which is preliminary data.</text>
</comment>
<dbReference type="AlphaFoldDB" id="A0A8S1NFH2"/>
<organism evidence="1 2">
    <name type="scientific">Paramecium primaurelia</name>
    <dbReference type="NCBI Taxonomy" id="5886"/>
    <lineage>
        <taxon>Eukaryota</taxon>
        <taxon>Sar</taxon>
        <taxon>Alveolata</taxon>
        <taxon>Ciliophora</taxon>
        <taxon>Intramacronucleata</taxon>
        <taxon>Oligohymenophorea</taxon>
        <taxon>Peniculida</taxon>
        <taxon>Parameciidae</taxon>
        <taxon>Paramecium</taxon>
    </lineage>
</organism>
<evidence type="ECO:0000313" key="2">
    <source>
        <dbReference type="Proteomes" id="UP000688137"/>
    </source>
</evidence>
<dbReference type="EMBL" id="CAJJDM010000083">
    <property type="protein sequence ID" value="CAD8088223.1"/>
    <property type="molecule type" value="Genomic_DNA"/>
</dbReference>
<accession>A0A8S1NFH2</accession>
<proteinExistence type="predicted"/>
<evidence type="ECO:0000313" key="1">
    <source>
        <dbReference type="EMBL" id="CAD8088223.1"/>
    </source>
</evidence>
<sequence>MGTCSQGQNIENNKGNDRTITKLVGYFYSIPMQQHPDIDSLVITKLERQKIISRGLSKNLIEEIVFFLNSRKIRNSEQDNLLDHFNYVYNQSFKKMNDFNTNLGKMILITTIEVLLCFKSLEMGELTPVDVWWVEDHFLWRYCQLQDQYKVEYDNFLDFNYLIKFMYLLKECTRIELKKMNFELKQLISSIKTEHQQLQQEIPNTARTVDSFRPQQKRLDTF</sequence>
<keyword evidence="2" id="KW-1185">Reference proteome</keyword>
<dbReference type="Proteomes" id="UP000688137">
    <property type="component" value="Unassembled WGS sequence"/>
</dbReference>
<protein>
    <submittedName>
        <fullName evidence="1">Uncharacterized protein</fullName>
    </submittedName>
</protein>
<dbReference type="OMA" id="YLIKFMY"/>
<reference evidence="1" key="1">
    <citation type="submission" date="2021-01" db="EMBL/GenBank/DDBJ databases">
        <authorList>
            <consortium name="Genoscope - CEA"/>
            <person name="William W."/>
        </authorList>
    </citation>
    <scope>NUCLEOTIDE SEQUENCE</scope>
</reference>
<name>A0A8S1NFH2_PARPR</name>
<gene>
    <name evidence="1" type="ORF">PPRIM_AZ9-3.1.T0800148</name>
</gene>